<evidence type="ECO:0000313" key="3">
    <source>
        <dbReference type="Proteomes" id="UP001222932"/>
    </source>
</evidence>
<organism evidence="2 3">
    <name type="scientific">Cutaneotrichosporon spelunceum</name>
    <dbReference type="NCBI Taxonomy" id="1672016"/>
    <lineage>
        <taxon>Eukaryota</taxon>
        <taxon>Fungi</taxon>
        <taxon>Dikarya</taxon>
        <taxon>Basidiomycota</taxon>
        <taxon>Agaricomycotina</taxon>
        <taxon>Tremellomycetes</taxon>
        <taxon>Trichosporonales</taxon>
        <taxon>Trichosporonaceae</taxon>
        <taxon>Cutaneotrichosporon</taxon>
    </lineage>
</organism>
<feature type="transmembrane region" description="Helical" evidence="1">
    <location>
        <begin position="107"/>
        <end position="127"/>
    </location>
</feature>
<dbReference type="AlphaFoldDB" id="A0AAD3TSL2"/>
<dbReference type="Proteomes" id="UP001222932">
    <property type="component" value="Unassembled WGS sequence"/>
</dbReference>
<evidence type="ECO:0000256" key="1">
    <source>
        <dbReference type="SAM" id="Phobius"/>
    </source>
</evidence>
<sequence length="130" mass="13977">MVAADTWKFLGLTVVAGYATLGTWALVAPRNAAEMLFAPRPSSAESLHAGDTERYMRLLGARDLSMAIAMAWYARSNDWRAMGQMILAGMLICAADAWAAWQAKGPALGLVLAGGSTWWGVIGYALVNWI</sequence>
<dbReference type="Pfam" id="PF14087">
    <property type="entry name" value="DUF4267"/>
    <property type="match status" value="1"/>
</dbReference>
<accession>A0AAD3TSL2</accession>
<keyword evidence="1" id="KW-0812">Transmembrane</keyword>
<dbReference type="InterPro" id="IPR025363">
    <property type="entry name" value="DUF4267"/>
</dbReference>
<keyword evidence="1" id="KW-1133">Transmembrane helix</keyword>
<evidence type="ECO:0000313" key="2">
    <source>
        <dbReference type="EMBL" id="GMK55675.1"/>
    </source>
</evidence>
<reference evidence="2" key="1">
    <citation type="journal article" date="2023" name="BMC Genomics">
        <title>Chromosome-level genome assemblies of Cutaneotrichosporon spp. (Trichosporonales, Basidiomycota) reveal imbalanced evolution between nucleotide sequences and chromosome synteny.</title>
        <authorList>
            <person name="Kobayashi Y."/>
            <person name="Kayamori A."/>
            <person name="Aoki K."/>
            <person name="Shiwa Y."/>
            <person name="Matsutani M."/>
            <person name="Fujita N."/>
            <person name="Sugita T."/>
            <person name="Iwasaki W."/>
            <person name="Tanaka N."/>
            <person name="Takashima M."/>
        </authorList>
    </citation>
    <scope>NUCLEOTIDE SEQUENCE</scope>
    <source>
        <strain evidence="2">HIS016</strain>
    </source>
</reference>
<comment type="caution">
    <text evidence="2">The sequence shown here is derived from an EMBL/GenBank/DDBJ whole genome shotgun (WGS) entry which is preliminary data.</text>
</comment>
<feature type="transmembrane region" description="Helical" evidence="1">
    <location>
        <begin position="81"/>
        <end position="101"/>
    </location>
</feature>
<proteinExistence type="predicted"/>
<name>A0AAD3TSL2_9TREE</name>
<reference evidence="2" key="2">
    <citation type="submission" date="2023-06" db="EMBL/GenBank/DDBJ databases">
        <authorList>
            <person name="Kobayashi Y."/>
            <person name="Kayamori A."/>
            <person name="Aoki K."/>
            <person name="Shiwa Y."/>
            <person name="Fujita N."/>
            <person name="Sugita T."/>
            <person name="Iwasaki W."/>
            <person name="Tanaka N."/>
            <person name="Takashima M."/>
        </authorList>
    </citation>
    <scope>NUCLEOTIDE SEQUENCE</scope>
    <source>
        <strain evidence="2">HIS016</strain>
    </source>
</reference>
<keyword evidence="1" id="KW-0472">Membrane</keyword>
<gene>
    <name evidence="2" type="ORF">CspeluHIS016_0207310</name>
</gene>
<feature type="transmembrane region" description="Helical" evidence="1">
    <location>
        <begin position="7"/>
        <end position="27"/>
    </location>
</feature>
<protein>
    <submittedName>
        <fullName evidence="2">Uncharacterized protein</fullName>
    </submittedName>
</protein>
<dbReference type="EMBL" id="BTCM01000002">
    <property type="protein sequence ID" value="GMK55675.1"/>
    <property type="molecule type" value="Genomic_DNA"/>
</dbReference>
<keyword evidence="3" id="KW-1185">Reference proteome</keyword>